<comment type="similarity">
    <text evidence="1 2">Belongs to the nucleosome assembly protein (NAP) family.</text>
</comment>
<evidence type="ECO:0000256" key="3">
    <source>
        <dbReference type="SAM" id="MobiDB-lite"/>
    </source>
</evidence>
<dbReference type="Proteomes" id="UP000818624">
    <property type="component" value="Chromosome 1"/>
</dbReference>
<dbReference type="Pfam" id="PF00956">
    <property type="entry name" value="NAP"/>
    <property type="match status" value="1"/>
</dbReference>
<evidence type="ECO:0000256" key="1">
    <source>
        <dbReference type="ARBA" id="ARBA00009947"/>
    </source>
</evidence>
<proteinExistence type="inferred from homology"/>
<protein>
    <recommendedName>
        <fullName evidence="6">Protein SET</fullName>
    </recommendedName>
</protein>
<keyword evidence="5" id="KW-1185">Reference proteome</keyword>
<dbReference type="SUPFAM" id="SSF143113">
    <property type="entry name" value="NAP-like"/>
    <property type="match status" value="1"/>
</dbReference>
<evidence type="ECO:0000256" key="2">
    <source>
        <dbReference type="RuleBase" id="RU003876"/>
    </source>
</evidence>
<dbReference type="InterPro" id="IPR037231">
    <property type="entry name" value="NAP-like_sf"/>
</dbReference>
<sequence>MSRQPEVGEIPEHAAKDLKQIEKDLDEAESEILKYSARLHDPIFAKRDVVLEKIDKFWPQALTNCVSTNVYIDDDDHALLDSVTKIAVKRDVNDPRAATIEFHFAPNDFIHDTVLVKEFKLDPKAGPFSAQFDFASETIPQPTTIQWKSDEKNLSKRKPTIGDLKEIKEGQEDAEDEEEEDDFEPGSFFSSFFDSQSRQVAGSIGQAIVEDLYPNAVQHYESPSLYEDEDDEDEDDEEDEEDEEDDDREIDLEEEEARPKKKSRK</sequence>
<feature type="compositionally biased region" description="Acidic residues" evidence="3">
    <location>
        <begin position="172"/>
        <end position="184"/>
    </location>
</feature>
<gene>
    <name evidence="4" type="ORF">GLX27_000250</name>
</gene>
<dbReference type="Gene3D" id="3.30.1120.90">
    <property type="entry name" value="Nucleosome assembly protein"/>
    <property type="match status" value="1"/>
</dbReference>
<feature type="region of interest" description="Disordered" evidence="3">
    <location>
        <begin position="214"/>
        <end position="265"/>
    </location>
</feature>
<dbReference type="EMBL" id="CP046234">
    <property type="protein sequence ID" value="WFD45628.1"/>
    <property type="molecule type" value="Genomic_DNA"/>
</dbReference>
<feature type="region of interest" description="Disordered" evidence="3">
    <location>
        <begin position="158"/>
        <end position="190"/>
    </location>
</feature>
<organism evidence="4 5">
    <name type="scientific">Malassezia furfur</name>
    <name type="common">Pityriasis versicolor infection agent</name>
    <name type="synonym">Pityrosporum furfur</name>
    <dbReference type="NCBI Taxonomy" id="55194"/>
    <lineage>
        <taxon>Eukaryota</taxon>
        <taxon>Fungi</taxon>
        <taxon>Dikarya</taxon>
        <taxon>Basidiomycota</taxon>
        <taxon>Ustilaginomycotina</taxon>
        <taxon>Malasseziomycetes</taxon>
        <taxon>Malasseziales</taxon>
        <taxon>Malasseziaceae</taxon>
        <taxon>Malassezia</taxon>
    </lineage>
</organism>
<evidence type="ECO:0008006" key="6">
    <source>
        <dbReference type="Google" id="ProtNLM"/>
    </source>
</evidence>
<dbReference type="InterPro" id="IPR002164">
    <property type="entry name" value="NAP_family"/>
</dbReference>
<feature type="compositionally biased region" description="Acidic residues" evidence="3">
    <location>
        <begin position="226"/>
        <end position="256"/>
    </location>
</feature>
<name>A0ABY8EIM1_MALFU</name>
<evidence type="ECO:0000313" key="5">
    <source>
        <dbReference type="Proteomes" id="UP000818624"/>
    </source>
</evidence>
<accession>A0ABY8EIM1</accession>
<evidence type="ECO:0000313" key="4">
    <source>
        <dbReference type="EMBL" id="WFD45628.1"/>
    </source>
</evidence>
<reference evidence="4 5" key="1">
    <citation type="journal article" date="2020" name="Elife">
        <title>Loss of centromere function drives karyotype evolution in closely related Malassezia species.</title>
        <authorList>
            <person name="Sankaranarayanan S.R."/>
            <person name="Ianiri G."/>
            <person name="Coelho M.A."/>
            <person name="Reza M.H."/>
            <person name="Thimmappa B.C."/>
            <person name="Ganguly P."/>
            <person name="Vadnala R.N."/>
            <person name="Sun S."/>
            <person name="Siddharthan R."/>
            <person name="Tellgren-Roth C."/>
            <person name="Dawson T.L."/>
            <person name="Heitman J."/>
            <person name="Sanyal K."/>
        </authorList>
    </citation>
    <scope>NUCLEOTIDE SEQUENCE [LARGE SCALE GENOMIC DNA]</scope>
    <source>
        <strain evidence="4">CBS14141</strain>
    </source>
</reference>
<dbReference type="PANTHER" id="PTHR11875">
    <property type="entry name" value="TESTIS-SPECIFIC Y-ENCODED PROTEIN"/>
    <property type="match status" value="1"/>
</dbReference>